<feature type="transmembrane region" description="Helical" evidence="8">
    <location>
        <begin position="32"/>
        <end position="50"/>
    </location>
</feature>
<evidence type="ECO:0000256" key="5">
    <source>
        <dbReference type="ARBA" id="ARBA00022989"/>
    </source>
</evidence>
<name>A0A1I1BWW9_9PSEU</name>
<dbReference type="SUPFAM" id="SSF103481">
    <property type="entry name" value="Multidrug resistance efflux transporter EmrE"/>
    <property type="match status" value="1"/>
</dbReference>
<evidence type="ECO:0000256" key="1">
    <source>
        <dbReference type="ARBA" id="ARBA00004651"/>
    </source>
</evidence>
<dbReference type="Proteomes" id="UP000243799">
    <property type="component" value="Unassembled WGS sequence"/>
</dbReference>
<organism evidence="9 10">
    <name type="scientific">Amycolatopsis marina</name>
    <dbReference type="NCBI Taxonomy" id="490629"/>
    <lineage>
        <taxon>Bacteria</taxon>
        <taxon>Bacillati</taxon>
        <taxon>Actinomycetota</taxon>
        <taxon>Actinomycetes</taxon>
        <taxon>Pseudonocardiales</taxon>
        <taxon>Pseudonocardiaceae</taxon>
        <taxon>Amycolatopsis</taxon>
    </lineage>
</organism>
<dbReference type="InterPro" id="IPR037185">
    <property type="entry name" value="EmrE-like"/>
</dbReference>
<keyword evidence="10" id="KW-1185">Reference proteome</keyword>
<keyword evidence="4 7" id="KW-0812">Transmembrane</keyword>
<evidence type="ECO:0000256" key="3">
    <source>
        <dbReference type="ARBA" id="ARBA00022475"/>
    </source>
</evidence>
<evidence type="ECO:0000313" key="9">
    <source>
        <dbReference type="EMBL" id="SFB54904.1"/>
    </source>
</evidence>
<evidence type="ECO:0000256" key="7">
    <source>
        <dbReference type="RuleBase" id="RU003942"/>
    </source>
</evidence>
<dbReference type="InterPro" id="IPR045324">
    <property type="entry name" value="Small_multidrug_res"/>
</dbReference>
<evidence type="ECO:0000256" key="4">
    <source>
        <dbReference type="ARBA" id="ARBA00022692"/>
    </source>
</evidence>
<dbReference type="EMBL" id="FOKG01000018">
    <property type="protein sequence ID" value="SFB54904.1"/>
    <property type="molecule type" value="Genomic_DNA"/>
</dbReference>
<dbReference type="InterPro" id="IPR000390">
    <property type="entry name" value="Small_drug/metabolite_transptr"/>
</dbReference>
<proteinExistence type="inferred from homology"/>
<dbReference type="GO" id="GO:0022857">
    <property type="term" value="F:transmembrane transporter activity"/>
    <property type="evidence" value="ECO:0007669"/>
    <property type="project" value="InterPro"/>
</dbReference>
<dbReference type="GO" id="GO:0005886">
    <property type="term" value="C:plasma membrane"/>
    <property type="evidence" value="ECO:0007669"/>
    <property type="project" value="UniProtKB-SubCell"/>
</dbReference>
<keyword evidence="2" id="KW-0813">Transport</keyword>
<dbReference type="OrthoDB" id="3175079at2"/>
<gene>
    <name evidence="9" type="ORF">SAMN05216266_11897</name>
</gene>
<keyword evidence="5 8" id="KW-1133">Transmembrane helix</keyword>
<dbReference type="PANTHER" id="PTHR30561">
    <property type="entry name" value="SMR FAMILY PROTON-DEPENDENT DRUG EFFLUX TRANSPORTER SUGE"/>
    <property type="match status" value="1"/>
</dbReference>
<dbReference type="PANTHER" id="PTHR30561:SF1">
    <property type="entry name" value="MULTIDRUG TRANSPORTER EMRE"/>
    <property type="match status" value="1"/>
</dbReference>
<comment type="similarity">
    <text evidence="7">Belongs to the drug/metabolite transporter (DMT) superfamily. Small multidrug resistance (SMR) (TC 2.A.7.1) family.</text>
</comment>
<dbReference type="RefSeq" id="WP_091676313.1">
    <property type="nucleotide sequence ID" value="NZ_FOKG01000018.1"/>
</dbReference>
<protein>
    <submittedName>
        <fullName evidence="9">Small multidrug resistance pump</fullName>
    </submittedName>
</protein>
<evidence type="ECO:0000256" key="8">
    <source>
        <dbReference type="SAM" id="Phobius"/>
    </source>
</evidence>
<reference evidence="10" key="1">
    <citation type="submission" date="2016-10" db="EMBL/GenBank/DDBJ databases">
        <authorList>
            <person name="Varghese N."/>
            <person name="Submissions S."/>
        </authorList>
    </citation>
    <scope>NUCLEOTIDE SEQUENCE [LARGE SCALE GENOMIC DNA]</scope>
    <source>
        <strain evidence="10">CGMCC 4.3568</strain>
    </source>
</reference>
<keyword evidence="3" id="KW-1003">Cell membrane</keyword>
<comment type="subcellular location">
    <subcellularLocation>
        <location evidence="1 7">Cell membrane</location>
        <topology evidence="1 7">Multi-pass membrane protein</topology>
    </subcellularLocation>
</comment>
<dbReference type="FunFam" id="1.10.3730.20:FF:000001">
    <property type="entry name" value="Quaternary ammonium compound resistance transporter SugE"/>
    <property type="match status" value="1"/>
</dbReference>
<keyword evidence="6 8" id="KW-0472">Membrane</keyword>
<dbReference type="STRING" id="490629.SAMN05216266_11897"/>
<evidence type="ECO:0000256" key="6">
    <source>
        <dbReference type="ARBA" id="ARBA00023136"/>
    </source>
</evidence>
<dbReference type="Gene3D" id="1.10.3730.20">
    <property type="match status" value="1"/>
</dbReference>
<dbReference type="AlphaFoldDB" id="A0A1I1BWW9"/>
<feature type="transmembrane region" description="Helical" evidence="8">
    <location>
        <begin position="57"/>
        <end position="78"/>
    </location>
</feature>
<feature type="transmembrane region" description="Helical" evidence="8">
    <location>
        <begin position="84"/>
        <end position="103"/>
    </location>
</feature>
<evidence type="ECO:0000313" key="10">
    <source>
        <dbReference type="Proteomes" id="UP000243799"/>
    </source>
</evidence>
<accession>A0A1I1BWW9</accession>
<dbReference type="Pfam" id="PF00893">
    <property type="entry name" value="Multi_Drug_Res"/>
    <property type="match status" value="1"/>
</dbReference>
<sequence length="106" mass="11008">MGWVFLIGAILTEVFATTCMKLSEGFSRLWPSIGMVAGYLAAFALLTFALKSFEVGTAYALWAGLGTALVAIIGVLLLGEAFTWTKVAGVVLVISGVVVLNLGGGH</sequence>
<evidence type="ECO:0000256" key="2">
    <source>
        <dbReference type="ARBA" id="ARBA00022448"/>
    </source>
</evidence>